<evidence type="ECO:0000313" key="2">
    <source>
        <dbReference type="Proteomes" id="UP000318995"/>
    </source>
</evidence>
<dbReference type="RefSeq" id="WP_146572327.1">
    <property type="nucleotide sequence ID" value="NZ_SJPH01000002.1"/>
</dbReference>
<sequence length="91" mass="9599">MTPIEATTPPASKDIVPAYFFAETLPKGSYTVSDRDASPLANISSDDPLLLLLAGGRSYSEAETILDEAFATADDESEEDAILTLALGGFE</sequence>
<keyword evidence="2" id="KW-1185">Reference proteome</keyword>
<proteinExistence type="predicted"/>
<dbReference type="AlphaFoldDB" id="A0A5C5WAA6"/>
<comment type="caution">
    <text evidence="1">The sequence shown here is derived from an EMBL/GenBank/DDBJ whole genome shotgun (WGS) entry which is preliminary data.</text>
</comment>
<dbReference type="EMBL" id="SJPH01000002">
    <property type="protein sequence ID" value="TWT47600.1"/>
    <property type="molecule type" value="Genomic_DNA"/>
</dbReference>
<accession>A0A5C5WAA6</accession>
<organism evidence="1 2">
    <name type="scientific">Botrimarina hoheduenensis</name>
    <dbReference type="NCBI Taxonomy" id="2528000"/>
    <lineage>
        <taxon>Bacteria</taxon>
        <taxon>Pseudomonadati</taxon>
        <taxon>Planctomycetota</taxon>
        <taxon>Planctomycetia</taxon>
        <taxon>Pirellulales</taxon>
        <taxon>Lacipirellulaceae</taxon>
        <taxon>Botrimarina</taxon>
    </lineage>
</organism>
<gene>
    <name evidence="1" type="ORF">Pla111_12150</name>
</gene>
<protein>
    <submittedName>
        <fullName evidence="1">Uncharacterized protein</fullName>
    </submittedName>
</protein>
<name>A0A5C5WAA6_9BACT</name>
<reference evidence="1 2" key="1">
    <citation type="submission" date="2019-02" db="EMBL/GenBank/DDBJ databases">
        <title>Deep-cultivation of Planctomycetes and their phenomic and genomic characterization uncovers novel biology.</title>
        <authorList>
            <person name="Wiegand S."/>
            <person name="Jogler M."/>
            <person name="Boedeker C."/>
            <person name="Pinto D."/>
            <person name="Vollmers J."/>
            <person name="Rivas-Marin E."/>
            <person name="Kohn T."/>
            <person name="Peeters S.H."/>
            <person name="Heuer A."/>
            <person name="Rast P."/>
            <person name="Oberbeckmann S."/>
            <person name="Bunk B."/>
            <person name="Jeske O."/>
            <person name="Meyerdierks A."/>
            <person name="Storesund J.E."/>
            <person name="Kallscheuer N."/>
            <person name="Luecker S."/>
            <person name="Lage O.M."/>
            <person name="Pohl T."/>
            <person name="Merkel B.J."/>
            <person name="Hornburger P."/>
            <person name="Mueller R.-W."/>
            <person name="Bruemmer F."/>
            <person name="Labrenz M."/>
            <person name="Spormann A.M."/>
            <person name="Op Den Camp H."/>
            <person name="Overmann J."/>
            <person name="Amann R."/>
            <person name="Jetten M.S.M."/>
            <person name="Mascher T."/>
            <person name="Medema M.H."/>
            <person name="Devos D.P."/>
            <person name="Kaster A.-K."/>
            <person name="Ovreas L."/>
            <person name="Rohde M."/>
            <person name="Galperin M.Y."/>
            <person name="Jogler C."/>
        </authorList>
    </citation>
    <scope>NUCLEOTIDE SEQUENCE [LARGE SCALE GENOMIC DNA]</scope>
    <source>
        <strain evidence="1 2">Pla111</strain>
    </source>
</reference>
<dbReference type="Proteomes" id="UP000318995">
    <property type="component" value="Unassembled WGS sequence"/>
</dbReference>
<dbReference type="OrthoDB" id="292920at2"/>
<evidence type="ECO:0000313" key="1">
    <source>
        <dbReference type="EMBL" id="TWT47600.1"/>
    </source>
</evidence>